<keyword evidence="4" id="KW-1185">Reference proteome</keyword>
<evidence type="ECO:0000313" key="4">
    <source>
        <dbReference type="Proteomes" id="UP000187609"/>
    </source>
</evidence>
<name>A0A314KTY1_NICAT</name>
<dbReference type="GO" id="GO:0016740">
    <property type="term" value="F:transferase activity"/>
    <property type="evidence" value="ECO:0007669"/>
    <property type="project" value="InterPro"/>
</dbReference>
<dbReference type="Gramene" id="OIT32816">
    <property type="protein sequence ID" value="OIT32816"/>
    <property type="gene ID" value="A4A49_39954"/>
</dbReference>
<sequence length="85" mass="9159">MENKTLAFIGDSLARQQFQSLMCMITGGADRPDVLQDESSDSTAARAVKGTAVKLLDITAVYISIQHQSNTWDAGLLALVLAWCS</sequence>
<dbReference type="AlphaFoldDB" id="A0A314KTY1"/>
<comment type="caution">
    <text evidence="3">The sequence shown here is derived from an EMBL/GenBank/DDBJ whole genome shotgun (WGS) entry which is preliminary data.</text>
</comment>
<accession>A0A314KTY1</accession>
<dbReference type="EMBL" id="MJEQ01000991">
    <property type="protein sequence ID" value="OIT32816.1"/>
    <property type="molecule type" value="Genomic_DNA"/>
</dbReference>
<feature type="domain" description="Trichome birefringence-like C-terminal" evidence="2">
    <location>
        <begin position="1"/>
        <end position="48"/>
    </location>
</feature>
<evidence type="ECO:0000313" key="3">
    <source>
        <dbReference type="EMBL" id="OIT32816.1"/>
    </source>
</evidence>
<comment type="similarity">
    <text evidence="1">Belongs to the PC-esterase family. TBL subfamily.</text>
</comment>
<reference evidence="3" key="1">
    <citation type="submission" date="2016-11" db="EMBL/GenBank/DDBJ databases">
        <title>The genome of Nicotiana attenuata.</title>
        <authorList>
            <person name="Xu S."/>
            <person name="Brockmoeller T."/>
            <person name="Gaquerel E."/>
            <person name="Navarro A."/>
            <person name="Kuhl H."/>
            <person name="Gase K."/>
            <person name="Ling Z."/>
            <person name="Zhou W."/>
            <person name="Kreitzer C."/>
            <person name="Stanke M."/>
            <person name="Tang H."/>
            <person name="Lyons E."/>
            <person name="Pandey P."/>
            <person name="Pandey S.P."/>
            <person name="Timmermann B."/>
            <person name="Baldwin I.T."/>
        </authorList>
    </citation>
    <scope>NUCLEOTIDE SEQUENCE [LARGE SCALE GENOMIC DNA]</scope>
    <source>
        <strain evidence="3">UT</strain>
    </source>
</reference>
<evidence type="ECO:0000256" key="1">
    <source>
        <dbReference type="ARBA" id="ARBA00007727"/>
    </source>
</evidence>
<dbReference type="InterPro" id="IPR026057">
    <property type="entry name" value="TBL_C"/>
</dbReference>
<dbReference type="STRING" id="49451.A0A314KTY1"/>
<dbReference type="Proteomes" id="UP000187609">
    <property type="component" value="Unassembled WGS sequence"/>
</dbReference>
<evidence type="ECO:0000259" key="2">
    <source>
        <dbReference type="Pfam" id="PF13839"/>
    </source>
</evidence>
<gene>
    <name evidence="3" type="primary">TBL16_0</name>
    <name evidence="3" type="ORF">A4A49_39954</name>
</gene>
<protein>
    <submittedName>
        <fullName evidence="3">Protein trichome birefringence-like 16</fullName>
    </submittedName>
</protein>
<organism evidence="3 4">
    <name type="scientific">Nicotiana attenuata</name>
    <name type="common">Coyote tobacco</name>
    <dbReference type="NCBI Taxonomy" id="49451"/>
    <lineage>
        <taxon>Eukaryota</taxon>
        <taxon>Viridiplantae</taxon>
        <taxon>Streptophyta</taxon>
        <taxon>Embryophyta</taxon>
        <taxon>Tracheophyta</taxon>
        <taxon>Spermatophyta</taxon>
        <taxon>Magnoliopsida</taxon>
        <taxon>eudicotyledons</taxon>
        <taxon>Gunneridae</taxon>
        <taxon>Pentapetalae</taxon>
        <taxon>asterids</taxon>
        <taxon>lamiids</taxon>
        <taxon>Solanales</taxon>
        <taxon>Solanaceae</taxon>
        <taxon>Nicotianoideae</taxon>
        <taxon>Nicotianeae</taxon>
        <taxon>Nicotiana</taxon>
    </lineage>
</organism>
<dbReference type="Pfam" id="PF13839">
    <property type="entry name" value="PC-Esterase"/>
    <property type="match status" value="1"/>
</dbReference>
<proteinExistence type="inferred from homology"/>